<keyword evidence="3" id="KW-0067">ATP-binding</keyword>
<dbReference type="GO" id="GO:0005524">
    <property type="term" value="F:ATP binding"/>
    <property type="evidence" value="ECO:0007669"/>
    <property type="project" value="UniProtKB-KW"/>
</dbReference>
<gene>
    <name evidence="6" type="ORF">C8A00DRAFT_16287</name>
</gene>
<reference evidence="6" key="2">
    <citation type="submission" date="2023-05" db="EMBL/GenBank/DDBJ databases">
        <authorList>
            <consortium name="Lawrence Berkeley National Laboratory"/>
            <person name="Steindorff A."/>
            <person name="Hensen N."/>
            <person name="Bonometti L."/>
            <person name="Westerberg I."/>
            <person name="Brannstrom I.O."/>
            <person name="Guillou S."/>
            <person name="Cros-Aarteil S."/>
            <person name="Calhoun S."/>
            <person name="Haridas S."/>
            <person name="Kuo A."/>
            <person name="Mondo S."/>
            <person name="Pangilinan J."/>
            <person name="Riley R."/>
            <person name="Labutti K."/>
            <person name="Andreopoulos B."/>
            <person name="Lipzen A."/>
            <person name="Chen C."/>
            <person name="Yanf M."/>
            <person name="Daum C."/>
            <person name="Ng V."/>
            <person name="Clum A."/>
            <person name="Ohm R."/>
            <person name="Martin F."/>
            <person name="Silar P."/>
            <person name="Natvig D."/>
            <person name="Lalanne C."/>
            <person name="Gautier V."/>
            <person name="Ament-Velasquez S.L."/>
            <person name="Kruys A."/>
            <person name="Hutchinson M.I."/>
            <person name="Powell A.J."/>
            <person name="Barry K."/>
            <person name="Miller A.N."/>
            <person name="Grigoriev I.V."/>
            <person name="Debuchy R."/>
            <person name="Gladieux P."/>
            <person name="Thoren M.H."/>
            <person name="Johannesson H."/>
        </authorList>
    </citation>
    <scope>NUCLEOTIDE SEQUENCE</scope>
    <source>
        <strain evidence="6">CBS 538.74</strain>
    </source>
</reference>
<dbReference type="InterPro" id="IPR027417">
    <property type="entry name" value="P-loop_NTPase"/>
</dbReference>
<evidence type="ECO:0000256" key="4">
    <source>
        <dbReference type="SAM" id="MobiDB-lite"/>
    </source>
</evidence>
<dbReference type="SUPFAM" id="SSF52540">
    <property type="entry name" value="P-loop containing nucleoside triphosphate hydrolases"/>
    <property type="match status" value="2"/>
</dbReference>
<dbReference type="InterPro" id="IPR001650">
    <property type="entry name" value="Helicase_C-like"/>
</dbReference>
<keyword evidence="2" id="KW-0378">Hydrolase</keyword>
<comment type="caution">
    <text evidence="6">The sequence shown here is derived from an EMBL/GenBank/DDBJ whole genome shotgun (WGS) entry which is preliminary data.</text>
</comment>
<dbReference type="GO" id="GO:0008094">
    <property type="term" value="F:ATP-dependent activity, acting on DNA"/>
    <property type="evidence" value="ECO:0007669"/>
    <property type="project" value="TreeGrafter"/>
</dbReference>
<dbReference type="Gene3D" id="3.40.50.300">
    <property type="entry name" value="P-loop containing nucleotide triphosphate hydrolases"/>
    <property type="match status" value="1"/>
</dbReference>
<protein>
    <recommendedName>
        <fullName evidence="5">Helicase C-terminal domain-containing protein</fullName>
    </recommendedName>
</protein>
<dbReference type="EMBL" id="MU856976">
    <property type="protein sequence ID" value="KAK4152384.1"/>
    <property type="molecule type" value="Genomic_DNA"/>
</dbReference>
<name>A0AAN6VJF7_9PEZI</name>
<feature type="compositionally biased region" description="Polar residues" evidence="4">
    <location>
        <begin position="255"/>
        <end position="269"/>
    </location>
</feature>
<feature type="region of interest" description="Disordered" evidence="4">
    <location>
        <begin position="202"/>
        <end position="369"/>
    </location>
</feature>
<evidence type="ECO:0000256" key="3">
    <source>
        <dbReference type="ARBA" id="ARBA00022840"/>
    </source>
</evidence>
<keyword evidence="1" id="KW-0547">Nucleotide-binding</keyword>
<keyword evidence="7" id="KW-1185">Reference proteome</keyword>
<dbReference type="GO" id="GO:0005634">
    <property type="term" value="C:nucleus"/>
    <property type="evidence" value="ECO:0007669"/>
    <property type="project" value="TreeGrafter"/>
</dbReference>
<dbReference type="PANTHER" id="PTHR45626">
    <property type="entry name" value="TRANSCRIPTION TERMINATION FACTOR 2-RELATED"/>
    <property type="match status" value="1"/>
</dbReference>
<dbReference type="AlphaFoldDB" id="A0AAN6VJF7"/>
<proteinExistence type="predicted"/>
<evidence type="ECO:0000256" key="1">
    <source>
        <dbReference type="ARBA" id="ARBA00022741"/>
    </source>
</evidence>
<sequence length="1166" mass="127871">MEPPSRDYGRLPALFVNVVRWDTNVQWRKALLDFVPEDIRKEYAEFDPAAYLWSECEKFIVNRLDYDPLEHVVVFVQQGGRHGKRQEVHDLYVWEDILHDISRNRVMVPKNSDINLLITPRKNPKLPNPTMPLRTLDPDRYEREPHQKVPAAHAAAFSVPERLRPSANIADVQGSDVPRPSNVELPSPVASLLRTEAGLGEFEDHSGDVDTTDGDASFNTPYFDSASDYSEAEDGIQGDSTALQVPTNRRKGRASVTTGGNAGPSSSRKVSGLFAPLKAKPSVRGGTARAPSTRGQPNLSPPAPMLTRTPAIKRRGPPPRASGTARPPPIPPKSPLRAAKAQPLPPPPTSTTDTTVVTTTTTLPSPTINTTPPASYLEIVDLLAAEYNVASTSDADYGATNAHVLDTYVGSYNTGNNNDDNKTMWQGCLAFFNLDPVEYNRRQSDQSIASNKTKVRVPMKKLPGMSVGLFDYQLMGVFNLLRFVLADVAGGLLCDEQGLGKTQEMYGLVALAYGLRRCKGEVKAAWRKMASPKKGGDDGKEMKKHLNQHNKPGEVAARSCPFDERYGFRCYCYHALTRELADRLPEGPNVLVAPARSCASMVRDAKAKLDTKVFKIRGVHDGGEKEDKLTSADVSALRATITGTQDNDAAPVYQYQAGAGQSDYIIVVSPEFIPRLNSQFGVEVKVTNSADKAKKSALLPGMVLMDEFHEYATPNNGEDSRTVAWLQHLKKCCLDSQQLTPLAYFVSGTPFGETPADIRSVISLLERDVWGDDASHLLSGATLESFDGLVSTFDRLTGAQARGEAVSLPEIADYRRRLDRVLKHMMVRRLGTDEFQGRKLTDIGPLKVSITDHLLPFSSTASLQSLADRTRELAMAAAKAQDVPLRRLLRSKTGEALLLKLRLASTFPGIAASPSADNFTFTSSEIHAHLTQAKGDVTKTPYHQHMPVWCAASPKLETISQTITTMLADKTPIPGAPSHTKKYCIFSPLEAESLLLYLYLLHKRTHPKTKGSSSSLLNMKPVLLHSAMPQSQRQQILDSFLTEGHAPPNVLVAPLALAGTGLNLQRAKYSTVTSPAWTKRENQQAYYRLHRVGQRQETQLQLLTGRWNPAERVVLGGYEGGLEIGEDSEEGGEGVWEVGNRFCEKEGEEGLGGGLVERHQGVVEGK</sequence>
<dbReference type="GO" id="GO:0006281">
    <property type="term" value="P:DNA repair"/>
    <property type="evidence" value="ECO:0007669"/>
    <property type="project" value="TreeGrafter"/>
</dbReference>
<feature type="compositionally biased region" description="Low complexity" evidence="4">
    <location>
        <begin position="350"/>
        <end position="369"/>
    </location>
</feature>
<dbReference type="Proteomes" id="UP001302745">
    <property type="component" value="Unassembled WGS sequence"/>
</dbReference>
<evidence type="ECO:0000256" key="2">
    <source>
        <dbReference type="ARBA" id="ARBA00022801"/>
    </source>
</evidence>
<evidence type="ECO:0000313" key="7">
    <source>
        <dbReference type="Proteomes" id="UP001302745"/>
    </source>
</evidence>
<feature type="compositionally biased region" description="Polar residues" evidence="4">
    <location>
        <begin position="238"/>
        <end position="247"/>
    </location>
</feature>
<organism evidence="6 7">
    <name type="scientific">Chaetomidium leptoderma</name>
    <dbReference type="NCBI Taxonomy" id="669021"/>
    <lineage>
        <taxon>Eukaryota</taxon>
        <taxon>Fungi</taxon>
        <taxon>Dikarya</taxon>
        <taxon>Ascomycota</taxon>
        <taxon>Pezizomycotina</taxon>
        <taxon>Sordariomycetes</taxon>
        <taxon>Sordariomycetidae</taxon>
        <taxon>Sordariales</taxon>
        <taxon>Chaetomiaceae</taxon>
        <taxon>Chaetomidium</taxon>
    </lineage>
</organism>
<reference evidence="6" key="1">
    <citation type="journal article" date="2023" name="Mol. Phylogenet. Evol.">
        <title>Genome-scale phylogeny and comparative genomics of the fungal order Sordariales.</title>
        <authorList>
            <person name="Hensen N."/>
            <person name="Bonometti L."/>
            <person name="Westerberg I."/>
            <person name="Brannstrom I.O."/>
            <person name="Guillou S."/>
            <person name="Cros-Aarteil S."/>
            <person name="Calhoun S."/>
            <person name="Haridas S."/>
            <person name="Kuo A."/>
            <person name="Mondo S."/>
            <person name="Pangilinan J."/>
            <person name="Riley R."/>
            <person name="LaButti K."/>
            <person name="Andreopoulos B."/>
            <person name="Lipzen A."/>
            <person name="Chen C."/>
            <person name="Yan M."/>
            <person name="Daum C."/>
            <person name="Ng V."/>
            <person name="Clum A."/>
            <person name="Steindorff A."/>
            <person name="Ohm R.A."/>
            <person name="Martin F."/>
            <person name="Silar P."/>
            <person name="Natvig D.O."/>
            <person name="Lalanne C."/>
            <person name="Gautier V."/>
            <person name="Ament-Velasquez S.L."/>
            <person name="Kruys A."/>
            <person name="Hutchinson M.I."/>
            <person name="Powell A.J."/>
            <person name="Barry K."/>
            <person name="Miller A.N."/>
            <person name="Grigoriev I.V."/>
            <person name="Debuchy R."/>
            <person name="Gladieux P."/>
            <person name="Hiltunen Thoren M."/>
            <person name="Johannesson H."/>
        </authorList>
    </citation>
    <scope>NUCLEOTIDE SEQUENCE</scope>
    <source>
        <strain evidence="6">CBS 538.74</strain>
    </source>
</reference>
<dbReference type="InterPro" id="IPR050628">
    <property type="entry name" value="SNF2_RAD54_helicase_TF"/>
</dbReference>
<feature type="domain" description="Helicase C-terminal" evidence="5">
    <location>
        <begin position="1018"/>
        <end position="1093"/>
    </location>
</feature>
<accession>A0AAN6VJF7</accession>
<evidence type="ECO:0000259" key="5">
    <source>
        <dbReference type="Pfam" id="PF00271"/>
    </source>
</evidence>
<dbReference type="GO" id="GO:0016787">
    <property type="term" value="F:hydrolase activity"/>
    <property type="evidence" value="ECO:0007669"/>
    <property type="project" value="UniProtKB-KW"/>
</dbReference>
<dbReference type="Pfam" id="PF00271">
    <property type="entry name" value="Helicase_C"/>
    <property type="match status" value="1"/>
</dbReference>
<evidence type="ECO:0000313" key="6">
    <source>
        <dbReference type="EMBL" id="KAK4152384.1"/>
    </source>
</evidence>